<name>A0ABV0JA64_9CYAN</name>
<reference evidence="2 3" key="1">
    <citation type="submission" date="2022-04" db="EMBL/GenBank/DDBJ databases">
        <title>Positive selection, recombination, and allopatry shape intraspecific diversity of widespread and dominant cyanobacteria.</title>
        <authorList>
            <person name="Wei J."/>
            <person name="Shu W."/>
            <person name="Hu C."/>
        </authorList>
    </citation>
    <scope>NUCLEOTIDE SEQUENCE [LARGE SCALE GENOMIC DNA]</scope>
    <source>
        <strain evidence="2 3">GB2-A4</strain>
    </source>
</reference>
<evidence type="ECO:0000313" key="2">
    <source>
        <dbReference type="EMBL" id="MEP0818680.1"/>
    </source>
</evidence>
<sequence>MPGPEKIAIVLATYNPNPAYFRQQIQSIQSQTWRNWVCHIVDDRSQPESQQLIRDTVGSDNRFICHFHPQNLNSYHNFERGLQSVATDSTVTAIAFADQDDIWQDHKLSLLLETLRAEQALLVHSDLELIDGSDRTLHASAWEFESRHPEKLTAELLLLRNTVTGCSVLFCATLLSSVLPFPPQVEVNWYHDVWVAIVAAQLGKVAHVRQPLVRYRIHGSNTIGVVRDAGKLYRELIVWLSKKCRITGKSYLIHRNLSQAFYLRFQQSNNPEWQDPFSDRRLDFGLGILRLGWQSWQAGYGSEGIALRIWALKLLFDLRKLRQKLTPKLFKIG</sequence>
<dbReference type="GO" id="GO:0016757">
    <property type="term" value="F:glycosyltransferase activity"/>
    <property type="evidence" value="ECO:0007669"/>
    <property type="project" value="UniProtKB-KW"/>
</dbReference>
<evidence type="ECO:0000259" key="1">
    <source>
        <dbReference type="Pfam" id="PF00535"/>
    </source>
</evidence>
<keyword evidence="2" id="KW-0328">Glycosyltransferase</keyword>
<keyword evidence="3" id="KW-1185">Reference proteome</keyword>
<dbReference type="EC" id="2.4.-.-" evidence="2"/>
<dbReference type="InterPro" id="IPR029044">
    <property type="entry name" value="Nucleotide-diphossugar_trans"/>
</dbReference>
<dbReference type="RefSeq" id="WP_190433118.1">
    <property type="nucleotide sequence ID" value="NZ_JAMPKM010000010.1"/>
</dbReference>
<evidence type="ECO:0000313" key="3">
    <source>
        <dbReference type="Proteomes" id="UP001464891"/>
    </source>
</evidence>
<protein>
    <submittedName>
        <fullName evidence="2">Glycosyltransferase</fullName>
        <ecNumber evidence="2">2.4.-.-</ecNumber>
    </submittedName>
</protein>
<dbReference type="PANTHER" id="PTHR22916">
    <property type="entry name" value="GLYCOSYLTRANSFERASE"/>
    <property type="match status" value="1"/>
</dbReference>
<dbReference type="Proteomes" id="UP001464891">
    <property type="component" value="Unassembled WGS sequence"/>
</dbReference>
<comment type="caution">
    <text evidence="2">The sequence shown here is derived from an EMBL/GenBank/DDBJ whole genome shotgun (WGS) entry which is preliminary data.</text>
</comment>
<gene>
    <name evidence="2" type="ORF">NC998_16390</name>
</gene>
<keyword evidence="2" id="KW-0808">Transferase</keyword>
<dbReference type="PANTHER" id="PTHR22916:SF3">
    <property type="entry name" value="UDP-GLCNAC:BETAGAL BETA-1,3-N-ACETYLGLUCOSAMINYLTRANSFERASE-LIKE PROTEIN 1"/>
    <property type="match status" value="1"/>
</dbReference>
<dbReference type="SUPFAM" id="SSF53448">
    <property type="entry name" value="Nucleotide-diphospho-sugar transferases"/>
    <property type="match status" value="1"/>
</dbReference>
<dbReference type="InterPro" id="IPR001173">
    <property type="entry name" value="Glyco_trans_2-like"/>
</dbReference>
<accession>A0ABV0JA64</accession>
<dbReference type="Gene3D" id="3.90.550.10">
    <property type="entry name" value="Spore Coat Polysaccharide Biosynthesis Protein SpsA, Chain A"/>
    <property type="match status" value="1"/>
</dbReference>
<organism evidence="2 3">
    <name type="scientific">Trichocoleus desertorum GB2-A4</name>
    <dbReference type="NCBI Taxonomy" id="2933944"/>
    <lineage>
        <taxon>Bacteria</taxon>
        <taxon>Bacillati</taxon>
        <taxon>Cyanobacteriota</taxon>
        <taxon>Cyanophyceae</taxon>
        <taxon>Leptolyngbyales</taxon>
        <taxon>Trichocoleusaceae</taxon>
        <taxon>Trichocoleus</taxon>
    </lineage>
</organism>
<proteinExistence type="predicted"/>
<feature type="domain" description="Glycosyltransferase 2-like" evidence="1">
    <location>
        <begin position="9"/>
        <end position="161"/>
    </location>
</feature>
<dbReference type="EMBL" id="JAMPKM010000010">
    <property type="protein sequence ID" value="MEP0818680.1"/>
    <property type="molecule type" value="Genomic_DNA"/>
</dbReference>
<dbReference type="Pfam" id="PF00535">
    <property type="entry name" value="Glycos_transf_2"/>
    <property type="match status" value="1"/>
</dbReference>